<accession>A0A9P8ZVE4</accession>
<organism evidence="1 2">
    <name type="scientific">Truncatella angustata</name>
    <dbReference type="NCBI Taxonomy" id="152316"/>
    <lineage>
        <taxon>Eukaryota</taxon>
        <taxon>Fungi</taxon>
        <taxon>Dikarya</taxon>
        <taxon>Ascomycota</taxon>
        <taxon>Pezizomycotina</taxon>
        <taxon>Sordariomycetes</taxon>
        <taxon>Xylariomycetidae</taxon>
        <taxon>Amphisphaeriales</taxon>
        <taxon>Sporocadaceae</taxon>
        <taxon>Truncatella</taxon>
    </lineage>
</organism>
<evidence type="ECO:0000313" key="1">
    <source>
        <dbReference type="EMBL" id="KAH6651886.1"/>
    </source>
</evidence>
<dbReference type="OrthoDB" id="449487at2759"/>
<reference evidence="1" key="1">
    <citation type="journal article" date="2021" name="Nat. Commun.">
        <title>Genetic determinants of endophytism in the Arabidopsis root mycobiome.</title>
        <authorList>
            <person name="Mesny F."/>
            <person name="Miyauchi S."/>
            <person name="Thiergart T."/>
            <person name="Pickel B."/>
            <person name="Atanasova L."/>
            <person name="Karlsson M."/>
            <person name="Huettel B."/>
            <person name="Barry K.W."/>
            <person name="Haridas S."/>
            <person name="Chen C."/>
            <person name="Bauer D."/>
            <person name="Andreopoulos W."/>
            <person name="Pangilinan J."/>
            <person name="LaButti K."/>
            <person name="Riley R."/>
            <person name="Lipzen A."/>
            <person name="Clum A."/>
            <person name="Drula E."/>
            <person name="Henrissat B."/>
            <person name="Kohler A."/>
            <person name="Grigoriev I.V."/>
            <person name="Martin F.M."/>
            <person name="Hacquard S."/>
        </authorList>
    </citation>
    <scope>NUCLEOTIDE SEQUENCE</scope>
    <source>
        <strain evidence="1">MPI-SDFR-AT-0073</strain>
    </source>
</reference>
<evidence type="ECO:0000313" key="2">
    <source>
        <dbReference type="Proteomes" id="UP000758603"/>
    </source>
</evidence>
<name>A0A9P8ZVE4_9PEZI</name>
<dbReference type="RefSeq" id="XP_045956164.1">
    <property type="nucleotide sequence ID" value="XM_046105967.1"/>
</dbReference>
<proteinExistence type="predicted"/>
<dbReference type="EMBL" id="JAGPXC010000006">
    <property type="protein sequence ID" value="KAH6651886.1"/>
    <property type="molecule type" value="Genomic_DNA"/>
</dbReference>
<dbReference type="Gene3D" id="3.60.15.30">
    <property type="entry name" value="Metallo-beta-lactamase domain"/>
    <property type="match status" value="1"/>
</dbReference>
<keyword evidence="2" id="KW-1185">Reference proteome</keyword>
<dbReference type="GeneID" id="70134858"/>
<protein>
    <submittedName>
        <fullName evidence="1">Uncharacterized protein</fullName>
    </submittedName>
</protein>
<sequence>MSCRHITKTGEIFEMREESFMADDRNHLLPLPRRPLSGCQRRAAIWPGHFDPINASDGFMEASMSEDIFAGPAVLIRGASMFCNALPRSPTGRVGVAYENLDLIQRTLLGVTSTAAEL</sequence>
<gene>
    <name evidence="1" type="ORF">BKA67DRAFT_647840</name>
</gene>
<dbReference type="Proteomes" id="UP000758603">
    <property type="component" value="Unassembled WGS sequence"/>
</dbReference>
<dbReference type="AlphaFoldDB" id="A0A9P8ZVE4"/>
<comment type="caution">
    <text evidence="1">The sequence shown here is derived from an EMBL/GenBank/DDBJ whole genome shotgun (WGS) entry which is preliminary data.</text>
</comment>